<evidence type="ECO:0000259" key="7">
    <source>
        <dbReference type="Pfam" id="PF05199"/>
    </source>
</evidence>
<comment type="cofactor">
    <cofactor evidence="1">
        <name>FAD</name>
        <dbReference type="ChEBI" id="CHEBI:57692"/>
    </cofactor>
</comment>
<evidence type="ECO:0000256" key="5">
    <source>
        <dbReference type="ARBA" id="ARBA00022827"/>
    </source>
</evidence>
<evidence type="ECO:0000256" key="4">
    <source>
        <dbReference type="ARBA" id="ARBA00022729"/>
    </source>
</evidence>
<organism evidence="8 9">
    <name type="scientific">Rhizoctonia solani</name>
    <dbReference type="NCBI Taxonomy" id="456999"/>
    <lineage>
        <taxon>Eukaryota</taxon>
        <taxon>Fungi</taxon>
        <taxon>Dikarya</taxon>
        <taxon>Basidiomycota</taxon>
        <taxon>Agaricomycotina</taxon>
        <taxon>Agaricomycetes</taxon>
        <taxon>Cantharellales</taxon>
        <taxon>Ceratobasidiaceae</taxon>
        <taxon>Rhizoctonia</taxon>
    </lineage>
</organism>
<dbReference type="GO" id="GO:0050660">
    <property type="term" value="F:flavin adenine dinucleotide binding"/>
    <property type="evidence" value="ECO:0007669"/>
    <property type="project" value="InterPro"/>
</dbReference>
<dbReference type="AlphaFoldDB" id="A0A8H7IKA4"/>
<keyword evidence="5" id="KW-0274">FAD</keyword>
<evidence type="ECO:0000313" key="9">
    <source>
        <dbReference type="Proteomes" id="UP000614334"/>
    </source>
</evidence>
<feature type="domain" description="Glucose-methanol-choline oxidoreductase C-terminal" evidence="7">
    <location>
        <begin position="377"/>
        <end position="500"/>
    </location>
</feature>
<evidence type="ECO:0000256" key="6">
    <source>
        <dbReference type="ARBA" id="ARBA00023002"/>
    </source>
</evidence>
<dbReference type="Gene3D" id="3.50.50.60">
    <property type="entry name" value="FAD/NAD(P)-binding domain"/>
    <property type="match status" value="1"/>
</dbReference>
<sequence length="513" mass="57410">MSDRSSELATNWSAETLKLTQRGPEQFWLAAPLSRSPILQSRLVSFLLDYPLVKRYNAMGVYTTAETGRRLCLGERECEPRLFATALVKLNTGKATRSGAWTLPLFCVAAVRLQDIACVFLRFPPLALATSTSMKIRDALAFLKWAATRSHEHLQICRAQAPLVVLAEAQATKIRIDHSGKDARKEVVLSAVEWYRQQQRLAEAQDHPNVDLLGARGNCQDRVSASTTYEVKKGFVTYDNLGYEHTFRADCKARYGKACDRPLTASHSMLSHIDLYFLASSAKIVHMHRWLWEDVRKEIHMMLPKEQYRIEELSPRKKMSNDEMLLHPGKYTIRDFPKSLADRVHSFSRRQIVSHDCYLPTVIQSACLGHAQHPNTSDSLSPLAMDAKYLSKQVDRSMLVELVKFADKLAKAEPLATILVARQGPSADSESDKVITKRAKGNNRTLHHPIGTAVMTSESLGGVVDEMPKVYGTSSLRVMNASVITVHLAVQLHHTVYGIAERATDVIKSGSGF</sequence>
<dbReference type="PANTHER" id="PTHR11552:SF201">
    <property type="entry name" value="GLUCOSE-METHANOL-CHOLINE OXIDOREDUCTASE N-TERMINAL DOMAIN-CONTAINING PROTEIN"/>
    <property type="match status" value="1"/>
</dbReference>
<comment type="caution">
    <text evidence="8">The sequence shown here is derived from an EMBL/GenBank/DDBJ whole genome shotgun (WGS) entry which is preliminary data.</text>
</comment>
<dbReference type="Pfam" id="PF05199">
    <property type="entry name" value="GMC_oxred_C"/>
    <property type="match status" value="1"/>
</dbReference>
<dbReference type="PANTHER" id="PTHR11552">
    <property type="entry name" value="GLUCOSE-METHANOL-CHOLINE GMC OXIDOREDUCTASE"/>
    <property type="match status" value="1"/>
</dbReference>
<dbReference type="InterPro" id="IPR007867">
    <property type="entry name" value="GMC_OxRtase_C"/>
</dbReference>
<dbReference type="EMBL" id="JACYCF010000001">
    <property type="protein sequence ID" value="KAF8761429.1"/>
    <property type="molecule type" value="Genomic_DNA"/>
</dbReference>
<name>A0A8H7IKA4_9AGAM</name>
<dbReference type="Proteomes" id="UP000614334">
    <property type="component" value="Unassembled WGS sequence"/>
</dbReference>
<keyword evidence="4" id="KW-0732">Signal</keyword>
<evidence type="ECO:0000256" key="3">
    <source>
        <dbReference type="ARBA" id="ARBA00022630"/>
    </source>
</evidence>
<evidence type="ECO:0000313" key="8">
    <source>
        <dbReference type="EMBL" id="KAF8761429.1"/>
    </source>
</evidence>
<protein>
    <submittedName>
        <fullName evidence="8">GMC oxidoreductase</fullName>
    </submittedName>
</protein>
<dbReference type="GO" id="GO:0016614">
    <property type="term" value="F:oxidoreductase activity, acting on CH-OH group of donors"/>
    <property type="evidence" value="ECO:0007669"/>
    <property type="project" value="InterPro"/>
</dbReference>
<proteinExistence type="inferred from homology"/>
<gene>
    <name evidence="8" type="ORF">RHS01_00019</name>
</gene>
<accession>A0A8H7IKA4</accession>
<evidence type="ECO:0000256" key="1">
    <source>
        <dbReference type="ARBA" id="ARBA00001974"/>
    </source>
</evidence>
<dbReference type="InterPro" id="IPR036188">
    <property type="entry name" value="FAD/NAD-bd_sf"/>
</dbReference>
<reference evidence="8" key="1">
    <citation type="submission" date="2020-09" db="EMBL/GenBank/DDBJ databases">
        <title>Comparative genome analyses of four rice-infecting Rhizoctonia solani isolates reveal extensive enrichment of homogalacturonan modification genes.</title>
        <authorList>
            <person name="Lee D.-Y."/>
            <person name="Jeon J."/>
            <person name="Kim K.-T."/>
            <person name="Cheong K."/>
            <person name="Song H."/>
            <person name="Choi G."/>
            <person name="Ko J."/>
            <person name="Opiyo S.O."/>
            <person name="Zuo S."/>
            <person name="Madhav S."/>
            <person name="Lee Y.-H."/>
            <person name="Wang G.-L."/>
        </authorList>
    </citation>
    <scope>NUCLEOTIDE SEQUENCE</scope>
    <source>
        <strain evidence="8">AG1-IA B2</strain>
    </source>
</reference>
<dbReference type="SUPFAM" id="SSF54373">
    <property type="entry name" value="FAD-linked reductases, C-terminal domain"/>
    <property type="match status" value="1"/>
</dbReference>
<comment type="similarity">
    <text evidence="2">Belongs to the GMC oxidoreductase family.</text>
</comment>
<keyword evidence="3" id="KW-0285">Flavoprotein</keyword>
<dbReference type="InterPro" id="IPR012132">
    <property type="entry name" value="GMC_OxRdtase"/>
</dbReference>
<evidence type="ECO:0000256" key="2">
    <source>
        <dbReference type="ARBA" id="ARBA00010790"/>
    </source>
</evidence>
<dbReference type="SUPFAM" id="SSF51905">
    <property type="entry name" value="FAD/NAD(P)-binding domain"/>
    <property type="match status" value="1"/>
</dbReference>
<keyword evidence="6" id="KW-0560">Oxidoreductase</keyword>